<accession>A0A3B5KFD1</accession>
<reference evidence="1 2" key="1">
    <citation type="journal article" date="2011" name="Genome Biol. Evol.">
        <title>Integration of the genetic map and genome assembly of fugu facilitates insights into distinct features of genome evolution in teleosts and mammals.</title>
        <authorList>
            <person name="Kai W."/>
            <person name="Kikuchi K."/>
            <person name="Tohari S."/>
            <person name="Chew A.K."/>
            <person name="Tay A."/>
            <person name="Fujiwara A."/>
            <person name="Hosoya S."/>
            <person name="Suetake H."/>
            <person name="Naruse K."/>
            <person name="Brenner S."/>
            <person name="Suzuki Y."/>
            <person name="Venkatesh B."/>
        </authorList>
    </citation>
    <scope>NUCLEOTIDE SEQUENCE [LARGE SCALE GENOMIC DNA]</scope>
</reference>
<dbReference type="Ensembl" id="ENSTRUT00000052349.2">
    <property type="protein sequence ID" value="ENSTRUP00000056411.1"/>
    <property type="gene ID" value="ENSTRUG00000025902.2"/>
</dbReference>
<keyword evidence="2" id="KW-1185">Reference proteome</keyword>
<proteinExistence type="predicted"/>
<dbReference type="STRING" id="31033.ENSTRUP00000056411"/>
<dbReference type="Gene3D" id="1.25.10.10">
    <property type="entry name" value="Leucine-rich Repeat Variant"/>
    <property type="match status" value="1"/>
</dbReference>
<dbReference type="GeneID" id="101068146"/>
<dbReference type="InterPro" id="IPR039584">
    <property type="entry name" value="HSF2BP"/>
</dbReference>
<dbReference type="InParanoid" id="A0A3B5KFD1"/>
<dbReference type="OMA" id="CTEMGAT"/>
<evidence type="ECO:0000313" key="2">
    <source>
        <dbReference type="Proteomes" id="UP000005226"/>
    </source>
</evidence>
<protein>
    <submittedName>
        <fullName evidence="1">Heat shock transcription factor 2 binding protein</fullName>
    </submittedName>
</protein>
<sequence length="394" mass="44615">MLKEREPMKGNVYLPRADPSNHAPGVMSTTRLDFSWTTFVDHKMATAQGAKSALVSYGGRTKAVKQADFVRVRKSDLDKLTTEVMQLREFLPRVLNRDFSEVLHKARAAQTRKEHCMQEQERLRQKCLHLDSQLVAVQTECQKEREEKLLLREQLWQSGAELQQQADFCSGLGSTMCHLLWSSSTRENTVTHWLADGMLQPFLAVASQTLESFVRSLDDEVKTQTEDHSSQEHQFVLALAGTITNIAAVTRGRDFLSGSAPILLDTMMKLLQVMKPGIFPRLKVLMLMTLYNVSISVKGLKYISESPEVIPLIWTLLDDGDWEVCLHTLRLLQSMLVEEEVLLLSGSSLLDPELQKRVGQLTSSGQANLRLAAQQILEDLQALQQDQRCKQKRI</sequence>
<dbReference type="CTD" id="11077"/>
<reference evidence="1" key="2">
    <citation type="submission" date="2025-08" db="UniProtKB">
        <authorList>
            <consortium name="Ensembl"/>
        </authorList>
    </citation>
    <scope>IDENTIFICATION</scope>
</reference>
<organism evidence="1 2">
    <name type="scientific">Takifugu rubripes</name>
    <name type="common">Japanese pufferfish</name>
    <name type="synonym">Fugu rubripes</name>
    <dbReference type="NCBI Taxonomy" id="31033"/>
    <lineage>
        <taxon>Eukaryota</taxon>
        <taxon>Metazoa</taxon>
        <taxon>Chordata</taxon>
        <taxon>Craniata</taxon>
        <taxon>Vertebrata</taxon>
        <taxon>Euteleostomi</taxon>
        <taxon>Actinopterygii</taxon>
        <taxon>Neopterygii</taxon>
        <taxon>Teleostei</taxon>
        <taxon>Neoteleostei</taxon>
        <taxon>Acanthomorphata</taxon>
        <taxon>Eupercaria</taxon>
        <taxon>Tetraodontiformes</taxon>
        <taxon>Tetradontoidea</taxon>
        <taxon>Tetraodontidae</taxon>
        <taxon>Takifugu</taxon>
    </lineage>
</organism>
<dbReference type="OrthoDB" id="10065854at2759"/>
<dbReference type="AlphaFoldDB" id="A0A3B5KFD1"/>
<dbReference type="SUPFAM" id="SSF48371">
    <property type="entry name" value="ARM repeat"/>
    <property type="match status" value="1"/>
</dbReference>
<dbReference type="GeneTree" id="ENSGT00390000008490"/>
<dbReference type="PANTHER" id="PTHR15434:SF2">
    <property type="entry name" value="HEAT SHOCK FACTOR 2-BINDING PROTEIN"/>
    <property type="match status" value="1"/>
</dbReference>
<dbReference type="Proteomes" id="UP000005226">
    <property type="component" value="Chromosome 8"/>
</dbReference>
<gene>
    <name evidence="1" type="primary">hsf2bp</name>
</gene>
<evidence type="ECO:0000313" key="1">
    <source>
        <dbReference type="Ensembl" id="ENSTRUP00000056411.1"/>
    </source>
</evidence>
<name>A0A3B5KFD1_TAKRU</name>
<dbReference type="InterPro" id="IPR011989">
    <property type="entry name" value="ARM-like"/>
</dbReference>
<dbReference type="GO" id="GO:0005829">
    <property type="term" value="C:cytosol"/>
    <property type="evidence" value="ECO:0007669"/>
    <property type="project" value="TreeGrafter"/>
</dbReference>
<dbReference type="PANTHER" id="PTHR15434">
    <property type="entry name" value="HEAT SHOCK FACTOR 2-BINDING PROTEIN"/>
    <property type="match status" value="1"/>
</dbReference>
<reference evidence="1" key="3">
    <citation type="submission" date="2025-09" db="UniProtKB">
        <authorList>
            <consortium name="Ensembl"/>
        </authorList>
    </citation>
    <scope>IDENTIFICATION</scope>
</reference>
<dbReference type="RefSeq" id="XP_029696499.1">
    <property type="nucleotide sequence ID" value="XM_029840639.1"/>
</dbReference>
<dbReference type="InterPro" id="IPR016024">
    <property type="entry name" value="ARM-type_fold"/>
</dbReference>